<accession>A0A395V627</accession>
<dbReference type="EMBL" id="QRVL01000019">
    <property type="protein sequence ID" value="RGS36892.1"/>
    <property type="molecule type" value="Genomic_DNA"/>
</dbReference>
<dbReference type="AlphaFoldDB" id="A0A395V627"/>
<dbReference type="Proteomes" id="UP000266172">
    <property type="component" value="Unassembled WGS sequence"/>
</dbReference>
<comment type="caution">
    <text evidence="2">The sequence shown here is derived from an EMBL/GenBank/DDBJ whole genome shotgun (WGS) entry which is preliminary data.</text>
</comment>
<gene>
    <name evidence="2" type="ORF">DWX93_14930</name>
</gene>
<organism evidence="2 3">
    <name type="scientific">Roseburia hominis</name>
    <dbReference type="NCBI Taxonomy" id="301301"/>
    <lineage>
        <taxon>Bacteria</taxon>
        <taxon>Bacillati</taxon>
        <taxon>Bacillota</taxon>
        <taxon>Clostridia</taxon>
        <taxon>Lachnospirales</taxon>
        <taxon>Lachnospiraceae</taxon>
        <taxon>Roseburia</taxon>
    </lineage>
</organism>
<evidence type="ECO:0000256" key="1">
    <source>
        <dbReference type="SAM" id="MobiDB-lite"/>
    </source>
</evidence>
<evidence type="ECO:0000313" key="3">
    <source>
        <dbReference type="Proteomes" id="UP000266172"/>
    </source>
</evidence>
<feature type="compositionally biased region" description="Basic and acidic residues" evidence="1">
    <location>
        <begin position="1"/>
        <end position="17"/>
    </location>
</feature>
<evidence type="ECO:0000313" key="2">
    <source>
        <dbReference type="EMBL" id="RGS36892.1"/>
    </source>
</evidence>
<sequence length="451" mass="52241">MKKKDQVTAAEEQKEAVQVKGKKRRAREAQREIRWDRLDNTAHLFPVIAGESMSNVYRISVTLTELVDRELLQQALDMVLPKFDGFNLRLRQGVFWYYFEENGKPAPRVREESAFPCRYIRQNKNHSYMFRVTFYKYRINLEVFHVLTDGMGGINFLKELTYQYLRLAHPKLREKMGDSLSSDTSLNREDSFLKNYKHSSQKGYQTKRAYLLKGEKLPPGEFGVMHGYMKIPELKKVCHAYGVSINEYLVAVYVWSVYTECMHGMPSERPVRVAVPVNLRPYFNSITTKNFFVMVSAEFHPTKEIYTFEEVLKSVSESLRSQISRENLEKLFSYNVSNEKLLAARIVPLFLKNLAMRYVYTTSALANTATVTNIGNISVSEEYRPYVEMFHAFLAMSKGQHLKGTICSYGDTLVFSFSYDLTDTSVQRGFFRKIAADGIVVEIETNGVNYE</sequence>
<name>A0A395V627_9FIRM</name>
<evidence type="ECO:0008006" key="4">
    <source>
        <dbReference type="Google" id="ProtNLM"/>
    </source>
</evidence>
<protein>
    <recommendedName>
        <fullName evidence="4">Alcohol acetyltransferase</fullName>
    </recommendedName>
</protein>
<reference evidence="2 3" key="1">
    <citation type="submission" date="2018-08" db="EMBL/GenBank/DDBJ databases">
        <title>A genome reference for cultivated species of the human gut microbiota.</title>
        <authorList>
            <person name="Zou Y."/>
            <person name="Xue W."/>
            <person name="Luo G."/>
        </authorList>
    </citation>
    <scope>NUCLEOTIDE SEQUENCE [LARGE SCALE GENOMIC DNA]</scope>
    <source>
        <strain evidence="2 3">AF22-12AC</strain>
    </source>
</reference>
<proteinExistence type="predicted"/>
<dbReference type="RefSeq" id="WP_118098299.1">
    <property type="nucleotide sequence ID" value="NZ_QRVL01000019.1"/>
</dbReference>
<feature type="region of interest" description="Disordered" evidence="1">
    <location>
        <begin position="1"/>
        <end position="25"/>
    </location>
</feature>